<sequence>MTRSRAATITRRSLLIGGTGVVAAGAVAEAINLGLLPGRSTMYRVLGLDGTDGTVPDVEPVPTTSGSFVSAARKGRTVGWTIAAPASDTPLPVAVALHGYGDDHTSFFGRSLGYDRFLAAHVAAGGAPFAIASIDGGNRYWHPRADGDDPAAMVVDEFLPLIGRRGYDTDRLAVTGYSMGGFGALRLAGVLGAARVRAVSAISPALWKSAADTARGAFDDAADFRANTVLGRQRALDGVAVRVDCGNGDGFAPAVHAYVDGFAEAPAGGFAPGGHTHGYWRRLAPQQLAFLGRHLGH</sequence>
<comment type="caution">
    <text evidence="1">The sequence shown here is derived from an EMBL/GenBank/DDBJ whole genome shotgun (WGS) entry which is preliminary data.</text>
</comment>
<gene>
    <name evidence="1" type="ORF">KK103_08585</name>
</gene>
<dbReference type="Gene3D" id="3.40.50.1820">
    <property type="entry name" value="alpha/beta hydrolase"/>
    <property type="match status" value="1"/>
</dbReference>
<dbReference type="InterPro" id="IPR006311">
    <property type="entry name" value="TAT_signal"/>
</dbReference>
<dbReference type="PANTHER" id="PTHR48098">
    <property type="entry name" value="ENTEROCHELIN ESTERASE-RELATED"/>
    <property type="match status" value="1"/>
</dbReference>
<accession>A0A9Q2W5Q8</accession>
<dbReference type="AlphaFoldDB" id="A0A9Q2W5Q8"/>
<evidence type="ECO:0008006" key="3">
    <source>
        <dbReference type="Google" id="ProtNLM"/>
    </source>
</evidence>
<dbReference type="InterPro" id="IPR029058">
    <property type="entry name" value="AB_hydrolase_fold"/>
</dbReference>
<evidence type="ECO:0000313" key="2">
    <source>
        <dbReference type="Proteomes" id="UP000709437"/>
    </source>
</evidence>
<dbReference type="RefSeq" id="WP_214562957.1">
    <property type="nucleotide sequence ID" value="NZ_JAHEWX010000008.1"/>
</dbReference>
<dbReference type="EMBL" id="JAHEWX010000008">
    <property type="protein sequence ID" value="MBT1541814.1"/>
    <property type="molecule type" value="Genomic_DNA"/>
</dbReference>
<dbReference type="InterPro" id="IPR050583">
    <property type="entry name" value="Mycobacterial_A85_antigen"/>
</dbReference>
<proteinExistence type="predicted"/>
<dbReference type="PANTHER" id="PTHR48098:SF1">
    <property type="entry name" value="DIACYLGLYCEROL ACYLTRANSFERASE_MYCOLYLTRANSFERASE AG85A"/>
    <property type="match status" value="1"/>
</dbReference>
<name>A0A9Q2W5Q8_9MICO</name>
<reference evidence="1" key="1">
    <citation type="submission" date="2021-05" db="EMBL/GenBank/DDBJ databases">
        <title>Whole genome sequence of Curtobacterium flaccumfaciens pv. flaccumfaciens strain CFBP 3417.</title>
        <authorList>
            <person name="Osdaghi E."/>
            <person name="Taghouti G."/>
            <person name="Portier P."/>
            <person name="Fazliarab A."/>
            <person name="Taghavi S.M."/>
            <person name="Briand M."/>
            <person name="Le-Saux M."/>
            <person name="Jacques M.-A."/>
        </authorList>
    </citation>
    <scope>NUCLEOTIDE SEQUENCE</scope>
    <source>
        <strain evidence="1">CFBP 3417</strain>
    </source>
</reference>
<dbReference type="Proteomes" id="UP000709437">
    <property type="component" value="Unassembled WGS sequence"/>
</dbReference>
<dbReference type="GO" id="GO:0016747">
    <property type="term" value="F:acyltransferase activity, transferring groups other than amino-acyl groups"/>
    <property type="evidence" value="ECO:0007669"/>
    <property type="project" value="TreeGrafter"/>
</dbReference>
<organism evidence="1 2">
    <name type="scientific">Curtobacterium flaccumfaciens pv. flaccumfaciens</name>
    <dbReference type="NCBI Taxonomy" id="138532"/>
    <lineage>
        <taxon>Bacteria</taxon>
        <taxon>Bacillati</taxon>
        <taxon>Actinomycetota</taxon>
        <taxon>Actinomycetes</taxon>
        <taxon>Micrococcales</taxon>
        <taxon>Microbacteriaceae</taxon>
        <taxon>Curtobacterium</taxon>
    </lineage>
</organism>
<dbReference type="PROSITE" id="PS51318">
    <property type="entry name" value="TAT"/>
    <property type="match status" value="1"/>
</dbReference>
<evidence type="ECO:0000313" key="1">
    <source>
        <dbReference type="EMBL" id="MBT1541814.1"/>
    </source>
</evidence>
<protein>
    <recommendedName>
        <fullName evidence="3">Esterase</fullName>
    </recommendedName>
</protein>
<dbReference type="SUPFAM" id="SSF53474">
    <property type="entry name" value="alpha/beta-Hydrolases"/>
    <property type="match status" value="1"/>
</dbReference>